<dbReference type="PANTHER" id="PTHR24292:SF54">
    <property type="entry name" value="CYP9F3-RELATED"/>
    <property type="match status" value="1"/>
</dbReference>
<comment type="subcellular location">
    <subcellularLocation>
        <location evidence="3">Endoplasmic reticulum membrane</location>
        <topology evidence="3">Peripheral membrane protein</topology>
    </subcellularLocation>
    <subcellularLocation>
        <location evidence="2">Microsome membrane</location>
        <topology evidence="2">Peripheral membrane protein</topology>
    </subcellularLocation>
</comment>
<dbReference type="GO" id="GO:0004497">
    <property type="term" value="F:monooxygenase activity"/>
    <property type="evidence" value="ECO:0007669"/>
    <property type="project" value="UniProtKB-KW"/>
</dbReference>
<evidence type="ECO:0000256" key="15">
    <source>
        <dbReference type="SAM" id="Phobius"/>
    </source>
</evidence>
<keyword evidence="6 13" id="KW-0479">Metal-binding</keyword>
<dbReference type="InterPro" id="IPR001128">
    <property type="entry name" value="Cyt_P450"/>
</dbReference>
<evidence type="ECO:0000256" key="5">
    <source>
        <dbReference type="ARBA" id="ARBA00022617"/>
    </source>
</evidence>
<dbReference type="PRINTS" id="PR00385">
    <property type="entry name" value="P450"/>
</dbReference>
<dbReference type="GO" id="GO:0005789">
    <property type="term" value="C:endoplasmic reticulum membrane"/>
    <property type="evidence" value="ECO:0007669"/>
    <property type="project" value="UniProtKB-SubCell"/>
</dbReference>
<evidence type="ECO:0000256" key="12">
    <source>
        <dbReference type="ARBA" id="ARBA00023136"/>
    </source>
</evidence>
<evidence type="ECO:0000256" key="10">
    <source>
        <dbReference type="ARBA" id="ARBA00023004"/>
    </source>
</evidence>
<evidence type="ECO:0000256" key="1">
    <source>
        <dbReference type="ARBA" id="ARBA00001971"/>
    </source>
</evidence>
<keyword evidence="11 14" id="KW-0503">Monooxygenase</keyword>
<dbReference type="CDD" id="cd11056">
    <property type="entry name" value="CYP6-like"/>
    <property type="match status" value="1"/>
</dbReference>
<organism evidence="16 17">
    <name type="scientific">Atta colombica</name>
    <dbReference type="NCBI Taxonomy" id="520822"/>
    <lineage>
        <taxon>Eukaryota</taxon>
        <taxon>Metazoa</taxon>
        <taxon>Ecdysozoa</taxon>
        <taxon>Arthropoda</taxon>
        <taxon>Hexapoda</taxon>
        <taxon>Insecta</taxon>
        <taxon>Pterygota</taxon>
        <taxon>Neoptera</taxon>
        <taxon>Endopterygota</taxon>
        <taxon>Hymenoptera</taxon>
        <taxon>Apocrita</taxon>
        <taxon>Aculeata</taxon>
        <taxon>Formicoidea</taxon>
        <taxon>Formicidae</taxon>
        <taxon>Myrmicinae</taxon>
        <taxon>Atta</taxon>
    </lineage>
</organism>
<keyword evidence="17" id="KW-1185">Reference proteome</keyword>
<dbReference type="Pfam" id="PF00067">
    <property type="entry name" value="p450"/>
    <property type="match status" value="1"/>
</dbReference>
<sequence>MKIIRFFGPEINRYSKVYGFRTVQVKIIINKDYNKIIIIDHCWRMESFEILCGIAAVVLAIYYFLTSTFDFWKSRGVPGPRPIPGLGNLKDVMLTKKFAGDFVKEIYNTYKNEPLIGIFARKTPILIVKDLDLIKNILIKDFSNFADRGLPSFKKAEPLSQHLFTLESKRWRPLRMRLSPVFTSGKLKEMFSLISECADHLILYMEKIASRNEPVECRELMAKYATDVIGTCAFGIEMNALSNEDSEFRKMGRKIFIPTWTNVLRLRMRESFPRLYEMLGYILPQTEITKFFTRIIMETMNYREMNNITRNDFIDMLRELKKHPDKLGDNFDLTDGLITAQAFVFFVAGFETSSSTISHALYELALNEKIQSNLRKEINEVYAKHGEDLTYDNVKKMDYLDKVFKETLRKYPPVSFLVRRSLSNYTFDGTKVSIPKNQQIWIPIYAIQRDSDIFPKPDIFDPERFCDDAVQSRHPMTYLPFGDGPRNCIGARFGVYQSKIGLIKVLRNYKFETCEKTPIPYVNNPKTILLAPKDGLHLKIIKINRT</sequence>
<evidence type="ECO:0000256" key="9">
    <source>
        <dbReference type="ARBA" id="ARBA00023002"/>
    </source>
</evidence>
<evidence type="ECO:0000256" key="14">
    <source>
        <dbReference type="RuleBase" id="RU000461"/>
    </source>
</evidence>
<name>A0A195BSG4_9HYME</name>
<dbReference type="AlphaFoldDB" id="A0A195BSG4"/>
<evidence type="ECO:0000256" key="4">
    <source>
        <dbReference type="ARBA" id="ARBA00010617"/>
    </source>
</evidence>
<comment type="cofactor">
    <cofactor evidence="1 13">
        <name>heme</name>
        <dbReference type="ChEBI" id="CHEBI:30413"/>
    </cofactor>
</comment>
<dbReference type="GO" id="GO:0016705">
    <property type="term" value="F:oxidoreductase activity, acting on paired donors, with incorporation or reduction of molecular oxygen"/>
    <property type="evidence" value="ECO:0007669"/>
    <property type="project" value="InterPro"/>
</dbReference>
<evidence type="ECO:0000313" key="17">
    <source>
        <dbReference type="Proteomes" id="UP000078540"/>
    </source>
</evidence>
<keyword evidence="10 13" id="KW-0408">Iron</keyword>
<dbReference type="InterPro" id="IPR050476">
    <property type="entry name" value="Insect_CytP450_Detox"/>
</dbReference>
<evidence type="ECO:0000256" key="11">
    <source>
        <dbReference type="ARBA" id="ARBA00023033"/>
    </source>
</evidence>
<evidence type="ECO:0000256" key="6">
    <source>
        <dbReference type="ARBA" id="ARBA00022723"/>
    </source>
</evidence>
<dbReference type="GO" id="GO:0005506">
    <property type="term" value="F:iron ion binding"/>
    <property type="evidence" value="ECO:0007669"/>
    <property type="project" value="InterPro"/>
</dbReference>
<gene>
    <name evidence="16" type="ORF">ALC53_01915</name>
</gene>
<dbReference type="GO" id="GO:0020037">
    <property type="term" value="F:heme binding"/>
    <property type="evidence" value="ECO:0007669"/>
    <property type="project" value="InterPro"/>
</dbReference>
<keyword evidence="15" id="KW-1133">Transmembrane helix</keyword>
<feature type="binding site" description="axial binding residue" evidence="13">
    <location>
        <position position="488"/>
    </location>
    <ligand>
        <name>heme</name>
        <dbReference type="ChEBI" id="CHEBI:30413"/>
    </ligand>
    <ligandPart>
        <name>Fe</name>
        <dbReference type="ChEBI" id="CHEBI:18248"/>
    </ligandPart>
</feature>
<dbReference type="PROSITE" id="PS00086">
    <property type="entry name" value="CYTOCHROME_P450"/>
    <property type="match status" value="1"/>
</dbReference>
<accession>A0A195BSG4</accession>
<dbReference type="Gene3D" id="1.10.630.10">
    <property type="entry name" value="Cytochrome P450"/>
    <property type="match status" value="1"/>
</dbReference>
<keyword evidence="7" id="KW-0256">Endoplasmic reticulum</keyword>
<proteinExistence type="inferred from homology"/>
<dbReference type="PANTHER" id="PTHR24292">
    <property type="entry name" value="CYTOCHROME P450"/>
    <property type="match status" value="1"/>
</dbReference>
<comment type="similarity">
    <text evidence="4 14">Belongs to the cytochrome P450 family.</text>
</comment>
<evidence type="ECO:0000256" key="7">
    <source>
        <dbReference type="ARBA" id="ARBA00022824"/>
    </source>
</evidence>
<evidence type="ECO:0000256" key="8">
    <source>
        <dbReference type="ARBA" id="ARBA00022848"/>
    </source>
</evidence>
<dbReference type="InterPro" id="IPR017972">
    <property type="entry name" value="Cyt_P450_CS"/>
</dbReference>
<protein>
    <submittedName>
        <fullName evidence="16">Cytochrome P450 6A1</fullName>
    </submittedName>
</protein>
<dbReference type="PRINTS" id="PR00463">
    <property type="entry name" value="EP450I"/>
</dbReference>
<dbReference type="InterPro" id="IPR002401">
    <property type="entry name" value="Cyt_P450_E_grp-I"/>
</dbReference>
<evidence type="ECO:0000313" key="16">
    <source>
        <dbReference type="EMBL" id="KYM89603.1"/>
    </source>
</evidence>
<feature type="transmembrane region" description="Helical" evidence="15">
    <location>
        <begin position="48"/>
        <end position="65"/>
    </location>
</feature>
<dbReference type="STRING" id="520822.A0A195BSG4"/>
<keyword evidence="8" id="KW-0492">Microsome</keyword>
<keyword evidence="9 14" id="KW-0560">Oxidoreductase</keyword>
<dbReference type="SUPFAM" id="SSF48264">
    <property type="entry name" value="Cytochrome P450"/>
    <property type="match status" value="1"/>
</dbReference>
<dbReference type="InterPro" id="IPR036396">
    <property type="entry name" value="Cyt_P450_sf"/>
</dbReference>
<keyword evidence="15" id="KW-0812">Transmembrane</keyword>
<reference evidence="16 17" key="1">
    <citation type="submission" date="2015-09" db="EMBL/GenBank/DDBJ databases">
        <title>Atta colombica WGS genome.</title>
        <authorList>
            <person name="Nygaard S."/>
            <person name="Hu H."/>
            <person name="Boomsma J."/>
            <person name="Zhang G."/>
        </authorList>
    </citation>
    <scope>NUCLEOTIDE SEQUENCE [LARGE SCALE GENOMIC DNA]</scope>
    <source>
        <strain evidence="16">Treedump-2</strain>
        <tissue evidence="16">Whole body</tissue>
    </source>
</reference>
<evidence type="ECO:0000256" key="13">
    <source>
        <dbReference type="PIRSR" id="PIRSR602401-1"/>
    </source>
</evidence>
<dbReference type="EMBL" id="KQ976417">
    <property type="protein sequence ID" value="KYM89603.1"/>
    <property type="molecule type" value="Genomic_DNA"/>
</dbReference>
<dbReference type="Proteomes" id="UP000078540">
    <property type="component" value="Unassembled WGS sequence"/>
</dbReference>
<keyword evidence="12 15" id="KW-0472">Membrane</keyword>
<evidence type="ECO:0000256" key="3">
    <source>
        <dbReference type="ARBA" id="ARBA00004406"/>
    </source>
</evidence>
<keyword evidence="5 13" id="KW-0349">Heme</keyword>
<evidence type="ECO:0000256" key="2">
    <source>
        <dbReference type="ARBA" id="ARBA00004174"/>
    </source>
</evidence>
<dbReference type="FunFam" id="1.10.630.10:FF:000042">
    <property type="entry name" value="Cytochrome P450"/>
    <property type="match status" value="1"/>
</dbReference>